<dbReference type="Pfam" id="PF01693">
    <property type="entry name" value="Cauli_VI"/>
    <property type="match status" value="1"/>
</dbReference>
<dbReference type="InterPro" id="IPR011320">
    <property type="entry name" value="RNase_H1_N"/>
</dbReference>
<dbReference type="Proteomes" id="UP000694865">
    <property type="component" value="Unplaced"/>
</dbReference>
<name>A0ABM0LZA7_SACKO</name>
<dbReference type="SUPFAM" id="SSF55658">
    <property type="entry name" value="L9 N-domain-like"/>
    <property type="match status" value="1"/>
</dbReference>
<feature type="domain" description="Ribonuclease H1 N-terminal" evidence="1">
    <location>
        <begin position="65"/>
        <end position="99"/>
    </location>
</feature>
<dbReference type="GeneID" id="102803558"/>
<gene>
    <name evidence="3" type="primary">LOC102803558</name>
</gene>
<dbReference type="InterPro" id="IPR009027">
    <property type="entry name" value="Ribosomal_bL9/RNase_H1_N"/>
</dbReference>
<evidence type="ECO:0000259" key="1">
    <source>
        <dbReference type="Pfam" id="PF01693"/>
    </source>
</evidence>
<sequence length="344" mass="39569">MVENAHRAAMGFINTSKRPESKQRHIILKIYRRPQRMSIIKKTKAVFEQSNIFVTEDYCPAKKIRKTGIVSTWKECHQATNGYPGNCFKGVDTYEEAEQHVLLYNNNESILRKNTHCTSDNESDDYSDQEASIPLTGSTCLSDNSTFNSSNNNRSDEFSDNDNRIRNVKCLIASKLSDDANGHHLEKPRTVNQAMSTPLSHRKSIEKTDFELMFESIEDKYLTLENKCCSLEDNLATQATEFDKFFNEAKEKERKFELETKSQKDQNCALLLEINEVKQMLKSLSEKWQNNLLNVQTVIVIETKNRQDALAREWKPDFQNLENSLISNVNNPSIELSIDSSAFK</sequence>
<keyword evidence="2" id="KW-1185">Reference proteome</keyword>
<proteinExistence type="predicted"/>
<protein>
    <submittedName>
        <fullName evidence="3">Uncharacterized protein PFB0145c-like</fullName>
    </submittedName>
</protein>
<evidence type="ECO:0000313" key="2">
    <source>
        <dbReference type="Proteomes" id="UP000694865"/>
    </source>
</evidence>
<reference evidence="3" key="1">
    <citation type="submission" date="2025-08" db="UniProtKB">
        <authorList>
            <consortium name="RefSeq"/>
        </authorList>
    </citation>
    <scope>IDENTIFICATION</scope>
    <source>
        <tissue evidence="3">Testes</tissue>
    </source>
</reference>
<dbReference type="InterPro" id="IPR037056">
    <property type="entry name" value="RNase_H1_N_sf"/>
</dbReference>
<evidence type="ECO:0000313" key="3">
    <source>
        <dbReference type="RefSeq" id="XP_006813098.1"/>
    </source>
</evidence>
<organism evidence="2 3">
    <name type="scientific">Saccoglossus kowalevskii</name>
    <name type="common">Acorn worm</name>
    <dbReference type="NCBI Taxonomy" id="10224"/>
    <lineage>
        <taxon>Eukaryota</taxon>
        <taxon>Metazoa</taxon>
        <taxon>Hemichordata</taxon>
        <taxon>Enteropneusta</taxon>
        <taxon>Harrimaniidae</taxon>
        <taxon>Saccoglossus</taxon>
    </lineage>
</organism>
<dbReference type="RefSeq" id="XP_006813098.1">
    <property type="nucleotide sequence ID" value="XM_006813035.1"/>
</dbReference>
<dbReference type="Gene3D" id="3.40.970.10">
    <property type="entry name" value="Ribonuclease H1, N-terminal domain"/>
    <property type="match status" value="1"/>
</dbReference>
<accession>A0ABM0LZA7</accession>